<organism evidence="1 2">
    <name type="scientific">Spiromyces aspiralis</name>
    <dbReference type="NCBI Taxonomy" id="68401"/>
    <lineage>
        <taxon>Eukaryota</taxon>
        <taxon>Fungi</taxon>
        <taxon>Fungi incertae sedis</taxon>
        <taxon>Zoopagomycota</taxon>
        <taxon>Kickxellomycotina</taxon>
        <taxon>Kickxellomycetes</taxon>
        <taxon>Kickxellales</taxon>
        <taxon>Kickxellaceae</taxon>
        <taxon>Spiromyces</taxon>
    </lineage>
</organism>
<proteinExistence type="predicted"/>
<reference evidence="1" key="1">
    <citation type="submission" date="2022-06" db="EMBL/GenBank/DDBJ databases">
        <title>Phylogenomic reconstructions and comparative analyses of Kickxellomycotina fungi.</title>
        <authorList>
            <person name="Reynolds N.K."/>
            <person name="Stajich J.E."/>
            <person name="Barry K."/>
            <person name="Grigoriev I.V."/>
            <person name="Crous P."/>
            <person name="Smith M.E."/>
        </authorList>
    </citation>
    <scope>NUCLEOTIDE SEQUENCE</scope>
    <source>
        <strain evidence="1">RSA 2271</strain>
    </source>
</reference>
<comment type="caution">
    <text evidence="1">The sequence shown here is derived from an EMBL/GenBank/DDBJ whole genome shotgun (WGS) entry which is preliminary data.</text>
</comment>
<sequence length="95" mass="10550">WNVEVNHHTVDVPVLLVALKKDLREDKETIKQLEQDGQMPTTPAMGEAMCKKIQARAYLECSAKRLEGVQEVFEAAARAGLEAENNGRNACCIIL</sequence>
<dbReference type="EMBL" id="JAMZIH010005340">
    <property type="protein sequence ID" value="KAJ1675372.1"/>
    <property type="molecule type" value="Genomic_DNA"/>
</dbReference>
<dbReference type="Proteomes" id="UP001145114">
    <property type="component" value="Unassembled WGS sequence"/>
</dbReference>
<feature type="non-terminal residue" evidence="1">
    <location>
        <position position="1"/>
    </location>
</feature>
<name>A0ACC1HJG9_9FUNG</name>
<evidence type="ECO:0000313" key="2">
    <source>
        <dbReference type="Proteomes" id="UP001145114"/>
    </source>
</evidence>
<protein>
    <submittedName>
        <fullName evidence="1">Uncharacterized protein</fullName>
    </submittedName>
</protein>
<accession>A0ACC1HJG9</accession>
<gene>
    <name evidence="1" type="ORF">EV182_001403</name>
</gene>
<keyword evidence="2" id="KW-1185">Reference proteome</keyword>
<evidence type="ECO:0000313" key="1">
    <source>
        <dbReference type="EMBL" id="KAJ1675372.1"/>
    </source>
</evidence>